<dbReference type="AlphaFoldDB" id="A0A5N5FR97"/>
<organism evidence="2 3">
    <name type="scientific">Pyrus ussuriensis x Pyrus communis</name>
    <dbReference type="NCBI Taxonomy" id="2448454"/>
    <lineage>
        <taxon>Eukaryota</taxon>
        <taxon>Viridiplantae</taxon>
        <taxon>Streptophyta</taxon>
        <taxon>Embryophyta</taxon>
        <taxon>Tracheophyta</taxon>
        <taxon>Spermatophyta</taxon>
        <taxon>Magnoliopsida</taxon>
        <taxon>eudicotyledons</taxon>
        <taxon>Gunneridae</taxon>
        <taxon>Pentapetalae</taxon>
        <taxon>rosids</taxon>
        <taxon>fabids</taxon>
        <taxon>Rosales</taxon>
        <taxon>Rosaceae</taxon>
        <taxon>Amygdaloideae</taxon>
        <taxon>Maleae</taxon>
        <taxon>Pyrus</taxon>
    </lineage>
</organism>
<keyword evidence="3" id="KW-1185">Reference proteome</keyword>
<comment type="caution">
    <text evidence="2">The sequence shown here is derived from an EMBL/GenBank/DDBJ whole genome shotgun (WGS) entry which is preliminary data.</text>
</comment>
<feature type="region of interest" description="Disordered" evidence="1">
    <location>
        <begin position="28"/>
        <end position="53"/>
    </location>
</feature>
<reference evidence="3" key="2">
    <citation type="submission" date="2019-10" db="EMBL/GenBank/DDBJ databases">
        <title>A de novo genome assembly of a pear dwarfing rootstock.</title>
        <authorList>
            <person name="Wang F."/>
            <person name="Wang J."/>
            <person name="Li S."/>
            <person name="Zhang Y."/>
            <person name="Fang M."/>
            <person name="Ma L."/>
            <person name="Zhao Y."/>
            <person name="Jiang S."/>
        </authorList>
    </citation>
    <scope>NUCLEOTIDE SEQUENCE [LARGE SCALE GENOMIC DNA]</scope>
</reference>
<dbReference type="Proteomes" id="UP000327157">
    <property type="component" value="Chromosome 11"/>
</dbReference>
<accession>A0A5N5FR97</accession>
<gene>
    <name evidence="2" type="ORF">D8674_005376</name>
</gene>
<evidence type="ECO:0000313" key="2">
    <source>
        <dbReference type="EMBL" id="KAB2605659.1"/>
    </source>
</evidence>
<evidence type="ECO:0000256" key="1">
    <source>
        <dbReference type="SAM" id="MobiDB-lite"/>
    </source>
</evidence>
<reference evidence="2 3" key="1">
    <citation type="submission" date="2019-09" db="EMBL/GenBank/DDBJ databases">
        <authorList>
            <person name="Ou C."/>
        </authorList>
    </citation>
    <scope>NUCLEOTIDE SEQUENCE [LARGE SCALE GENOMIC DNA]</scope>
    <source>
        <strain evidence="2">S2</strain>
        <tissue evidence="2">Leaf</tissue>
    </source>
</reference>
<reference evidence="2 3" key="3">
    <citation type="submission" date="2019-11" db="EMBL/GenBank/DDBJ databases">
        <title>A de novo genome assembly of a pear dwarfing rootstock.</title>
        <authorList>
            <person name="Wang F."/>
            <person name="Wang J."/>
            <person name="Li S."/>
            <person name="Zhang Y."/>
            <person name="Fang M."/>
            <person name="Ma L."/>
            <person name="Zhao Y."/>
            <person name="Jiang S."/>
        </authorList>
    </citation>
    <scope>NUCLEOTIDE SEQUENCE [LARGE SCALE GENOMIC DNA]</scope>
    <source>
        <strain evidence="2">S2</strain>
        <tissue evidence="2">Leaf</tissue>
    </source>
</reference>
<name>A0A5N5FR97_9ROSA</name>
<dbReference type="EMBL" id="SMOL01000559">
    <property type="protein sequence ID" value="KAB2605659.1"/>
    <property type="molecule type" value="Genomic_DNA"/>
</dbReference>
<protein>
    <submittedName>
        <fullName evidence="2">Uncharacterized protein</fullName>
    </submittedName>
</protein>
<sequence length="64" mass="7087">MGSRFKIQQQWQTRVQDGGASSYRKAVGHGQRQCGFPERVDSGGEDNFGRRSSPILVQSATMDV</sequence>
<evidence type="ECO:0000313" key="3">
    <source>
        <dbReference type="Proteomes" id="UP000327157"/>
    </source>
</evidence>
<proteinExistence type="predicted"/>